<feature type="domain" description="Peptidase A1" evidence="8">
    <location>
        <begin position="98"/>
        <end position="400"/>
    </location>
</feature>
<keyword evidence="3" id="KW-0064">Aspartyl protease</keyword>
<dbReference type="InterPro" id="IPR021109">
    <property type="entry name" value="Peptidase_aspartic_dom_sf"/>
</dbReference>
<protein>
    <submittedName>
        <fullName evidence="9">Acid protease</fullName>
    </submittedName>
</protein>
<dbReference type="PRINTS" id="PR00792">
    <property type="entry name" value="PEPSIN"/>
</dbReference>
<reference evidence="9 10" key="1">
    <citation type="journal article" date="2015" name="Biotechnol. Biofuels">
        <title>Enhanced degradation of softwood versus hardwood by the white-rot fungus Pycnoporus coccineus.</title>
        <authorList>
            <person name="Couturier M."/>
            <person name="Navarro D."/>
            <person name="Chevret D."/>
            <person name="Henrissat B."/>
            <person name="Piumi F."/>
            <person name="Ruiz-Duenas F.J."/>
            <person name="Martinez A.T."/>
            <person name="Grigoriev I.V."/>
            <person name="Riley R."/>
            <person name="Lipzen A."/>
            <person name="Berrin J.G."/>
            <person name="Master E.R."/>
            <person name="Rosso M.N."/>
        </authorList>
    </citation>
    <scope>NUCLEOTIDE SEQUENCE [LARGE SCALE GENOMIC DNA]</scope>
    <source>
        <strain evidence="9 10">BRFM310</strain>
    </source>
</reference>
<dbReference type="CDD" id="cd05471">
    <property type="entry name" value="pepsin_like"/>
    <property type="match status" value="1"/>
</dbReference>
<evidence type="ECO:0000259" key="8">
    <source>
        <dbReference type="PROSITE" id="PS51767"/>
    </source>
</evidence>
<feature type="signal peptide" evidence="7">
    <location>
        <begin position="1"/>
        <end position="18"/>
    </location>
</feature>
<keyword evidence="7" id="KW-0732">Signal</keyword>
<dbReference type="Pfam" id="PF00026">
    <property type="entry name" value="Asp"/>
    <property type="match status" value="1"/>
</dbReference>
<dbReference type="OrthoDB" id="15189at2759"/>
<dbReference type="STRING" id="1353009.A0A1Y2J2H9"/>
<dbReference type="PROSITE" id="PS51767">
    <property type="entry name" value="PEPTIDASE_A1"/>
    <property type="match status" value="1"/>
</dbReference>
<dbReference type="InterPro" id="IPR033121">
    <property type="entry name" value="PEPTIDASE_A1"/>
</dbReference>
<evidence type="ECO:0000256" key="3">
    <source>
        <dbReference type="ARBA" id="ARBA00022750"/>
    </source>
</evidence>
<dbReference type="Proteomes" id="UP000193067">
    <property type="component" value="Unassembled WGS sequence"/>
</dbReference>
<sequence length="400" mass="42900">MFSKAALVTVALAVLASASPVINERGTPIPIVKRGSLTRPNGTFDAEKAIAARFKLQRRHARNLINLERNLGSERFKELYPDADLTKLQNDQDGDLEWTGTISIGTPAQSFTIDFDTGSADLWVGSSGCSTCRRHNTYNPSRSSTSDSQRGTFEIAYQDGTSASGPIYTDTVTVGGATVTGQFFSAVTNEAKQLTEDPEDGLLGLGLTALSSMNKDPFFVTAVKQNAVQEGVFAFKLGQSGSELYIGGTNSRLYEGSIEYHDVTTDKGYWQIGGASALHNGRTFASNLETIIDSGTTLMAAEPSVVDRFYGSIRGSGYDEESGYYTFPCNSVPEVSFNWGGKTWTISGDDFNLGETRSGGCAGALVGADLQMPNNVWLLGDTYVPTLLGSFSCILTPVIF</sequence>
<accession>A0A1Y2J2H9</accession>
<organism evidence="9 10">
    <name type="scientific">Trametes coccinea (strain BRFM310)</name>
    <name type="common">Pycnoporus coccineus</name>
    <dbReference type="NCBI Taxonomy" id="1353009"/>
    <lineage>
        <taxon>Eukaryota</taxon>
        <taxon>Fungi</taxon>
        <taxon>Dikarya</taxon>
        <taxon>Basidiomycota</taxon>
        <taxon>Agaricomycotina</taxon>
        <taxon>Agaricomycetes</taxon>
        <taxon>Polyporales</taxon>
        <taxon>Polyporaceae</taxon>
        <taxon>Trametes</taxon>
    </lineage>
</organism>
<name>A0A1Y2J2H9_TRAC3</name>
<dbReference type="InterPro" id="IPR034164">
    <property type="entry name" value="Pepsin-like_dom"/>
</dbReference>
<comment type="similarity">
    <text evidence="1">Belongs to the peptidase A1 family.</text>
</comment>
<evidence type="ECO:0000256" key="2">
    <source>
        <dbReference type="ARBA" id="ARBA00022670"/>
    </source>
</evidence>
<dbReference type="InterPro" id="IPR001461">
    <property type="entry name" value="Aspartic_peptidase_A1"/>
</dbReference>
<gene>
    <name evidence="9" type="ORF">PYCCODRAFT_1442245</name>
</gene>
<dbReference type="FunFam" id="2.40.70.10:FF:000115">
    <property type="entry name" value="Lysosomal aspartic protease"/>
    <property type="match status" value="1"/>
</dbReference>
<feature type="active site" evidence="5">
    <location>
        <position position="293"/>
    </location>
</feature>
<evidence type="ECO:0000313" key="10">
    <source>
        <dbReference type="Proteomes" id="UP000193067"/>
    </source>
</evidence>
<keyword evidence="2 9" id="KW-0645">Protease</keyword>
<keyword evidence="4" id="KW-0378">Hydrolase</keyword>
<dbReference type="EMBL" id="KZ084088">
    <property type="protein sequence ID" value="OSD07620.1"/>
    <property type="molecule type" value="Genomic_DNA"/>
</dbReference>
<dbReference type="GO" id="GO:0006508">
    <property type="term" value="P:proteolysis"/>
    <property type="evidence" value="ECO:0007669"/>
    <property type="project" value="UniProtKB-KW"/>
</dbReference>
<feature type="chain" id="PRO_5013186501" evidence="7">
    <location>
        <begin position="19"/>
        <end position="400"/>
    </location>
</feature>
<feature type="active site" evidence="5">
    <location>
        <position position="116"/>
    </location>
</feature>
<evidence type="ECO:0000313" key="9">
    <source>
        <dbReference type="EMBL" id="OSD07620.1"/>
    </source>
</evidence>
<evidence type="ECO:0000256" key="7">
    <source>
        <dbReference type="SAM" id="SignalP"/>
    </source>
</evidence>
<dbReference type="PANTHER" id="PTHR47966:SF51">
    <property type="entry name" value="BETA-SITE APP-CLEAVING ENZYME, ISOFORM A-RELATED"/>
    <property type="match status" value="1"/>
</dbReference>
<evidence type="ECO:0000256" key="1">
    <source>
        <dbReference type="ARBA" id="ARBA00007447"/>
    </source>
</evidence>
<dbReference type="Gene3D" id="2.40.70.10">
    <property type="entry name" value="Acid Proteases"/>
    <property type="match status" value="2"/>
</dbReference>
<dbReference type="SUPFAM" id="SSF50630">
    <property type="entry name" value="Acid proteases"/>
    <property type="match status" value="1"/>
</dbReference>
<evidence type="ECO:0000256" key="6">
    <source>
        <dbReference type="PIRSR" id="PIRSR601461-2"/>
    </source>
</evidence>
<evidence type="ECO:0000256" key="5">
    <source>
        <dbReference type="PIRSR" id="PIRSR601461-1"/>
    </source>
</evidence>
<dbReference type="GO" id="GO:0004190">
    <property type="term" value="F:aspartic-type endopeptidase activity"/>
    <property type="evidence" value="ECO:0007669"/>
    <property type="project" value="UniProtKB-KW"/>
</dbReference>
<dbReference type="AlphaFoldDB" id="A0A1Y2J2H9"/>
<dbReference type="PANTHER" id="PTHR47966">
    <property type="entry name" value="BETA-SITE APP-CLEAVING ENZYME, ISOFORM A-RELATED"/>
    <property type="match status" value="1"/>
</dbReference>
<evidence type="ECO:0000256" key="4">
    <source>
        <dbReference type="ARBA" id="ARBA00022801"/>
    </source>
</evidence>
<feature type="disulfide bond" evidence="6">
    <location>
        <begin position="129"/>
        <end position="132"/>
    </location>
</feature>
<proteinExistence type="inferred from homology"/>
<keyword evidence="10" id="KW-1185">Reference proteome</keyword>
<keyword evidence="6" id="KW-1015">Disulfide bond</keyword>